<evidence type="ECO:0000313" key="4">
    <source>
        <dbReference type="Proteomes" id="UP001556617"/>
    </source>
</evidence>
<dbReference type="Pfam" id="PF00106">
    <property type="entry name" value="adh_short"/>
    <property type="match status" value="1"/>
</dbReference>
<accession>A0ABV3S560</accession>
<dbReference type="InterPro" id="IPR036291">
    <property type="entry name" value="NAD(P)-bd_dom_sf"/>
</dbReference>
<evidence type="ECO:0000313" key="3">
    <source>
        <dbReference type="EMBL" id="MEX0381602.1"/>
    </source>
</evidence>
<reference evidence="3 4" key="1">
    <citation type="submission" date="2024-07" db="EMBL/GenBank/DDBJ databases">
        <authorList>
            <person name="Yun M."/>
        </authorList>
    </citation>
    <scope>NUCLEOTIDE SEQUENCE [LARGE SCALE GENOMIC DNA]</scope>
    <source>
        <strain evidence="3 4">MS01</strain>
    </source>
</reference>
<dbReference type="InterPro" id="IPR002347">
    <property type="entry name" value="SDR_fam"/>
</dbReference>
<evidence type="ECO:0000256" key="1">
    <source>
        <dbReference type="ARBA" id="ARBA00006484"/>
    </source>
</evidence>
<proteinExistence type="inferred from homology"/>
<dbReference type="PRINTS" id="PR00081">
    <property type="entry name" value="GDHRDH"/>
</dbReference>
<comment type="caution">
    <text evidence="3">The sequence shown here is derived from an EMBL/GenBank/DDBJ whole genome shotgun (WGS) entry which is preliminary data.</text>
</comment>
<dbReference type="SUPFAM" id="SSF51735">
    <property type="entry name" value="NAD(P)-binding Rossmann-fold domains"/>
    <property type="match status" value="1"/>
</dbReference>
<name>A0ABV3S560_9LACO</name>
<comment type="similarity">
    <text evidence="1">Belongs to the short-chain dehydrogenases/reductases (SDR) family.</text>
</comment>
<dbReference type="Gene3D" id="3.40.50.720">
    <property type="entry name" value="NAD(P)-binding Rossmann-like Domain"/>
    <property type="match status" value="1"/>
</dbReference>
<dbReference type="EMBL" id="JBFPER010000001">
    <property type="protein sequence ID" value="MEX0381602.1"/>
    <property type="molecule type" value="Genomic_DNA"/>
</dbReference>
<dbReference type="PANTHER" id="PTHR43669">
    <property type="entry name" value="5-KETO-D-GLUCONATE 5-REDUCTASE"/>
    <property type="match status" value="1"/>
</dbReference>
<keyword evidence="2" id="KW-0560">Oxidoreductase</keyword>
<keyword evidence="4" id="KW-1185">Reference proteome</keyword>
<dbReference type="PANTHER" id="PTHR43669:SF3">
    <property type="entry name" value="ALCOHOL DEHYDROGENASE, PUTATIVE (AFU_ORTHOLOGUE AFUA_3G03445)-RELATED"/>
    <property type="match status" value="1"/>
</dbReference>
<evidence type="ECO:0000256" key="2">
    <source>
        <dbReference type="ARBA" id="ARBA00023002"/>
    </source>
</evidence>
<dbReference type="RefSeq" id="WP_367975432.1">
    <property type="nucleotide sequence ID" value="NZ_JBFPEQ010000001.1"/>
</dbReference>
<dbReference type="Proteomes" id="UP001556617">
    <property type="component" value="Unassembled WGS sequence"/>
</dbReference>
<organism evidence="3 4">
    <name type="scientific">Leuconostoc aquikimchii</name>
    <dbReference type="NCBI Taxonomy" id="3236804"/>
    <lineage>
        <taxon>Bacteria</taxon>
        <taxon>Bacillati</taxon>
        <taxon>Bacillota</taxon>
        <taxon>Bacilli</taxon>
        <taxon>Lactobacillales</taxon>
        <taxon>Lactobacillaceae</taxon>
        <taxon>Leuconostoc</taxon>
    </lineage>
</organism>
<protein>
    <submittedName>
        <fullName evidence="3">SDR family NAD(P)-dependent oxidoreductase</fullName>
    </submittedName>
</protein>
<gene>
    <name evidence="3" type="ORF">AB3K24_09705</name>
</gene>
<sequence length="243" mass="27375">MKQNIVITGGTSGVGFSIAKDLSIDHNIIIIGRNKTKGELQAEKLGKNVTFIQADLASDISNLVYKINARFKNIDTLLLSSGIMPENKNDNISNNLMSHYNTVNNLLPLLNGGNVLLITGNPHAIDIIPICEQQGNYIERMSWVVTHKTLLMVYLSQILKEYHIRVNSFFPGDVKSDLMPYTQNLSNTRVLMGRNIILDESLKEKNGVFFDQDGSEVTVNKNKYSFNRSEKILTEYLKVDLRQ</sequence>